<dbReference type="SMART" id="SM00460">
    <property type="entry name" value="TGc"/>
    <property type="match status" value="1"/>
</dbReference>
<dbReference type="Proteomes" id="UP000249354">
    <property type="component" value="Unassembled WGS sequence"/>
</dbReference>
<dbReference type="AlphaFoldDB" id="A0A2W4URS9"/>
<sequence length="588" mass="65166">MSNDAQRSSVSSQNPSSFASVQPSTVRPIGLYAISGLTVLDRRLIALESVRGYLAQVEPKTNNTTILNGLHAADWVGASGLAAEDEAIWFAKDQSVYKCDRASSTFSSYPNPLQLSVPVEFARLPYSANGIALDGDKVYVSCEKSGYIHVFDKASGKPVSKIAQPGIGIENLTVEEGALWVCDRAEQTVFCLDLETGKVQFSALTPFGSPTGITFYPQENGPENSPENGPENGKSVCYISYADKEAYIRDDPNAADPLQLTLRDRTFIHPLFIHHIPEKKQTLSNGYLIELSYVEEMLPLEELSLSGAEWRIALPADTPRQKVRQVEAIGHPFTDEIQNGQRVAVFKFDHIAPYQAGLVGWRALIEMYSIKYNLAPEDVENSPPLSEDFKAAYLVDDDELSMETPIIRAAAKAAVGTETNLLRKMLKIRNYVYDQLSYGIQPKIDTPDIALARGTASCGEYVGILLALTRLNGIACRTIGRYKCPQFPEKKNLPLEPDFNHVWLEFYAPGIGWLPMESNVDDVIDQGPYPTRFFMGLAWYHTELGKGISFAKFKAKGWPEGVSLGDFAINHIHFTILEELNPEESYSQ</sequence>
<evidence type="ECO:0000259" key="2">
    <source>
        <dbReference type="SMART" id="SM00460"/>
    </source>
</evidence>
<dbReference type="SUPFAM" id="SSF54001">
    <property type="entry name" value="Cysteine proteinases"/>
    <property type="match status" value="1"/>
</dbReference>
<evidence type="ECO:0000313" key="3">
    <source>
        <dbReference type="EMBL" id="PZO23192.1"/>
    </source>
</evidence>
<comment type="caution">
    <text evidence="3">The sequence shown here is derived from an EMBL/GenBank/DDBJ whole genome shotgun (WGS) entry which is preliminary data.</text>
</comment>
<organism evidence="3 4">
    <name type="scientific">Leptolyngbya foveolarum</name>
    <dbReference type="NCBI Taxonomy" id="47253"/>
    <lineage>
        <taxon>Bacteria</taxon>
        <taxon>Bacillati</taxon>
        <taxon>Cyanobacteriota</taxon>
        <taxon>Cyanophyceae</taxon>
        <taxon>Leptolyngbyales</taxon>
        <taxon>Leptolyngbyaceae</taxon>
        <taxon>Leptolyngbya group</taxon>
        <taxon>Leptolyngbya</taxon>
    </lineage>
</organism>
<dbReference type="EMBL" id="QBMC01000003">
    <property type="protein sequence ID" value="PZO23192.1"/>
    <property type="molecule type" value="Genomic_DNA"/>
</dbReference>
<dbReference type="InterPro" id="IPR038765">
    <property type="entry name" value="Papain-like_cys_pep_sf"/>
</dbReference>
<dbReference type="SUPFAM" id="SSF63825">
    <property type="entry name" value="YWTD domain"/>
    <property type="match status" value="1"/>
</dbReference>
<evidence type="ECO:0000313" key="4">
    <source>
        <dbReference type="Proteomes" id="UP000249354"/>
    </source>
</evidence>
<feature type="domain" description="Transglutaminase-like" evidence="2">
    <location>
        <begin position="450"/>
        <end position="520"/>
    </location>
</feature>
<proteinExistence type="predicted"/>
<name>A0A2W4URS9_9CYAN</name>
<reference evidence="3 4" key="2">
    <citation type="submission" date="2018-06" db="EMBL/GenBank/DDBJ databases">
        <title>Metagenomic assembly of (sub)arctic Cyanobacteria and their associated microbiome from non-axenic cultures.</title>
        <authorList>
            <person name="Baurain D."/>
        </authorList>
    </citation>
    <scope>NUCLEOTIDE SEQUENCE [LARGE SCALE GENOMIC DNA]</scope>
    <source>
        <strain evidence="3">ULC129bin1</strain>
    </source>
</reference>
<dbReference type="PANTHER" id="PTHR33490:SF6">
    <property type="entry name" value="SLL1049 PROTEIN"/>
    <property type="match status" value="1"/>
</dbReference>
<dbReference type="Gene3D" id="2.130.10.10">
    <property type="entry name" value="YVTN repeat-like/Quinoprotein amine dehydrogenase"/>
    <property type="match status" value="1"/>
</dbReference>
<feature type="compositionally biased region" description="Low complexity" evidence="1">
    <location>
        <begin position="8"/>
        <end position="20"/>
    </location>
</feature>
<gene>
    <name evidence="3" type="ORF">DCF25_00770</name>
</gene>
<evidence type="ECO:0000256" key="1">
    <source>
        <dbReference type="SAM" id="MobiDB-lite"/>
    </source>
</evidence>
<accession>A0A2W4URS9</accession>
<dbReference type="PANTHER" id="PTHR33490">
    <property type="entry name" value="BLR5614 PROTEIN-RELATED"/>
    <property type="match status" value="1"/>
</dbReference>
<feature type="region of interest" description="Disordered" evidence="1">
    <location>
        <begin position="1"/>
        <end position="22"/>
    </location>
</feature>
<dbReference type="Gene3D" id="3.10.620.30">
    <property type="match status" value="1"/>
</dbReference>
<reference evidence="4" key="1">
    <citation type="submission" date="2018-04" db="EMBL/GenBank/DDBJ databases">
        <authorList>
            <person name="Cornet L."/>
        </authorList>
    </citation>
    <scope>NUCLEOTIDE SEQUENCE [LARGE SCALE GENOMIC DNA]</scope>
</reference>
<protein>
    <submittedName>
        <fullName evidence="3">Transglutaminase</fullName>
    </submittedName>
</protein>
<dbReference type="Pfam" id="PF01841">
    <property type="entry name" value="Transglut_core"/>
    <property type="match status" value="1"/>
</dbReference>
<dbReference type="InterPro" id="IPR002931">
    <property type="entry name" value="Transglutaminase-like"/>
</dbReference>
<dbReference type="InterPro" id="IPR015943">
    <property type="entry name" value="WD40/YVTN_repeat-like_dom_sf"/>
</dbReference>